<dbReference type="PANTHER" id="PTHR43095:SF6">
    <property type="entry name" value="XYLULOSE KINASE"/>
    <property type="match status" value="1"/>
</dbReference>
<dbReference type="RefSeq" id="WP_109669128.1">
    <property type="nucleotide sequence ID" value="NZ_QGGW01000006.1"/>
</dbReference>
<dbReference type="AlphaFoldDB" id="A0A316GG80"/>
<dbReference type="InterPro" id="IPR000577">
    <property type="entry name" value="Carb_kinase_FGGY"/>
</dbReference>
<keyword evidence="2 8" id="KW-0859">Xylose metabolism</keyword>
<evidence type="ECO:0000256" key="7">
    <source>
        <dbReference type="ARBA" id="ARBA00023277"/>
    </source>
</evidence>
<dbReference type="PANTHER" id="PTHR43095">
    <property type="entry name" value="SUGAR KINASE"/>
    <property type="match status" value="1"/>
</dbReference>
<organism evidence="13 14">
    <name type="scientific">Roseicyclus mahoneyensis</name>
    <dbReference type="NCBI Taxonomy" id="164332"/>
    <lineage>
        <taxon>Bacteria</taxon>
        <taxon>Pseudomonadati</taxon>
        <taxon>Pseudomonadota</taxon>
        <taxon>Alphaproteobacteria</taxon>
        <taxon>Rhodobacterales</taxon>
        <taxon>Roseobacteraceae</taxon>
        <taxon>Roseicyclus</taxon>
    </lineage>
</organism>
<comment type="similarity">
    <text evidence="1 8 9">Belongs to the FGGY kinase family.</text>
</comment>
<feature type="binding site" evidence="8">
    <location>
        <begin position="79"/>
        <end position="80"/>
    </location>
    <ligand>
        <name>substrate</name>
    </ligand>
</feature>
<dbReference type="InterPro" id="IPR050406">
    <property type="entry name" value="FGGY_Carb_Kinase"/>
</dbReference>
<evidence type="ECO:0000259" key="11">
    <source>
        <dbReference type="Pfam" id="PF00370"/>
    </source>
</evidence>
<evidence type="ECO:0000256" key="8">
    <source>
        <dbReference type="HAMAP-Rule" id="MF_02220"/>
    </source>
</evidence>
<evidence type="ECO:0000256" key="2">
    <source>
        <dbReference type="ARBA" id="ARBA00022629"/>
    </source>
</evidence>
<gene>
    <name evidence="8 10" type="primary">xylB</name>
    <name evidence="13" type="ORF">C7455_106258</name>
</gene>
<evidence type="ECO:0000313" key="14">
    <source>
        <dbReference type="Proteomes" id="UP000245708"/>
    </source>
</evidence>
<dbReference type="Gene3D" id="3.30.420.40">
    <property type="match status" value="2"/>
</dbReference>
<evidence type="ECO:0000256" key="5">
    <source>
        <dbReference type="ARBA" id="ARBA00022777"/>
    </source>
</evidence>
<dbReference type="HAMAP" id="MF_02220">
    <property type="entry name" value="XylB"/>
    <property type="match status" value="1"/>
</dbReference>
<dbReference type="EC" id="2.7.1.17" evidence="8 10"/>
<reference evidence="13 14" key="1">
    <citation type="submission" date="2018-05" db="EMBL/GenBank/DDBJ databases">
        <title>Genomic Encyclopedia of Type Strains, Phase IV (KMG-IV): sequencing the most valuable type-strain genomes for metagenomic binning, comparative biology and taxonomic classification.</title>
        <authorList>
            <person name="Goeker M."/>
        </authorList>
    </citation>
    <scope>NUCLEOTIDE SEQUENCE [LARGE SCALE GENOMIC DNA]</scope>
    <source>
        <strain evidence="13 14">DSM 16097</strain>
    </source>
</reference>
<name>A0A316GG80_9RHOB</name>
<dbReference type="GO" id="GO:0005524">
    <property type="term" value="F:ATP binding"/>
    <property type="evidence" value="ECO:0007669"/>
    <property type="project" value="UniProtKB-UniRule"/>
</dbReference>
<dbReference type="GO" id="GO:0004856">
    <property type="term" value="F:D-xylulokinase activity"/>
    <property type="evidence" value="ECO:0007669"/>
    <property type="project" value="UniProtKB-UniRule"/>
</dbReference>
<keyword evidence="14" id="KW-1185">Reference proteome</keyword>
<dbReference type="InterPro" id="IPR043129">
    <property type="entry name" value="ATPase_NBD"/>
</dbReference>
<dbReference type="PROSITE" id="PS00933">
    <property type="entry name" value="FGGY_KINASES_1"/>
    <property type="match status" value="1"/>
</dbReference>
<keyword evidence="3 8" id="KW-0808">Transferase</keyword>
<dbReference type="Pfam" id="PF00370">
    <property type="entry name" value="FGGY_N"/>
    <property type="match status" value="1"/>
</dbReference>
<proteinExistence type="inferred from homology"/>
<dbReference type="Proteomes" id="UP000245708">
    <property type="component" value="Unassembled WGS sequence"/>
</dbReference>
<dbReference type="OrthoDB" id="9805576at2"/>
<evidence type="ECO:0000256" key="10">
    <source>
        <dbReference type="RuleBase" id="RU364073"/>
    </source>
</evidence>
<dbReference type="Pfam" id="PF02782">
    <property type="entry name" value="FGGY_C"/>
    <property type="match status" value="1"/>
</dbReference>
<dbReference type="InterPro" id="IPR018483">
    <property type="entry name" value="Carb_kinase_FGGY_CS"/>
</dbReference>
<evidence type="ECO:0000256" key="1">
    <source>
        <dbReference type="ARBA" id="ARBA00009156"/>
    </source>
</evidence>
<feature type="active site" description="Proton acceptor" evidence="8">
    <location>
        <position position="235"/>
    </location>
</feature>
<dbReference type="PIRSF" id="PIRSF000538">
    <property type="entry name" value="GlpK"/>
    <property type="match status" value="1"/>
</dbReference>
<evidence type="ECO:0000259" key="12">
    <source>
        <dbReference type="Pfam" id="PF02782"/>
    </source>
</evidence>
<dbReference type="InterPro" id="IPR018484">
    <property type="entry name" value="FGGY_N"/>
</dbReference>
<dbReference type="EMBL" id="QGGW01000006">
    <property type="protein sequence ID" value="PWK59970.1"/>
    <property type="molecule type" value="Genomic_DNA"/>
</dbReference>
<evidence type="ECO:0000256" key="6">
    <source>
        <dbReference type="ARBA" id="ARBA00022840"/>
    </source>
</evidence>
<evidence type="ECO:0000313" key="13">
    <source>
        <dbReference type="EMBL" id="PWK59970.1"/>
    </source>
</evidence>
<keyword evidence="7 8" id="KW-0119">Carbohydrate metabolism</keyword>
<dbReference type="PROSITE" id="PS00445">
    <property type="entry name" value="FGGY_KINASES_2"/>
    <property type="match status" value="1"/>
</dbReference>
<keyword evidence="6 8" id="KW-0067">ATP-binding</keyword>
<dbReference type="GO" id="GO:0005998">
    <property type="term" value="P:xylulose catabolic process"/>
    <property type="evidence" value="ECO:0007669"/>
    <property type="project" value="UniProtKB-UniRule"/>
</dbReference>
<protein>
    <recommendedName>
        <fullName evidence="8 10">Xylulose kinase</fullName>
        <shortName evidence="8 10">Xylulokinase</shortName>
        <ecNumber evidence="8 10">2.7.1.17</ecNumber>
    </recommendedName>
</protein>
<dbReference type="NCBIfam" id="TIGR01312">
    <property type="entry name" value="XylB"/>
    <property type="match status" value="1"/>
</dbReference>
<dbReference type="GO" id="GO:0042732">
    <property type="term" value="P:D-xylose metabolic process"/>
    <property type="evidence" value="ECO:0007669"/>
    <property type="project" value="UniProtKB-KW"/>
</dbReference>
<keyword evidence="4 8" id="KW-0547">Nucleotide-binding</keyword>
<comment type="catalytic activity">
    <reaction evidence="8 10">
        <text>D-xylulose + ATP = D-xylulose 5-phosphate + ADP + H(+)</text>
        <dbReference type="Rhea" id="RHEA:10964"/>
        <dbReference type="ChEBI" id="CHEBI:15378"/>
        <dbReference type="ChEBI" id="CHEBI:17140"/>
        <dbReference type="ChEBI" id="CHEBI:30616"/>
        <dbReference type="ChEBI" id="CHEBI:57737"/>
        <dbReference type="ChEBI" id="CHEBI:456216"/>
        <dbReference type="EC" id="2.7.1.17"/>
    </reaction>
</comment>
<dbReference type="SUPFAM" id="SSF53067">
    <property type="entry name" value="Actin-like ATPase domain"/>
    <property type="match status" value="2"/>
</dbReference>
<dbReference type="CDD" id="cd07808">
    <property type="entry name" value="ASKHA_NBD_FGGY_EcXK-like"/>
    <property type="match status" value="1"/>
</dbReference>
<dbReference type="InterPro" id="IPR018485">
    <property type="entry name" value="FGGY_C"/>
</dbReference>
<dbReference type="InterPro" id="IPR006000">
    <property type="entry name" value="Xylulokinase"/>
</dbReference>
<keyword evidence="5 8" id="KW-0418">Kinase</keyword>
<comment type="function">
    <text evidence="8">Catalyzes the phosphorylation of D-xylulose to D-xylulose 5-phosphate.</text>
</comment>
<feature type="site" description="Important for activity" evidence="8">
    <location>
        <position position="6"/>
    </location>
</feature>
<sequence length="478" mass="50461">MFLGIDLGTSGAKLLVTDDRQSVVAEAHAPVASRKLPAPWSEQDPQDWIAAIEQALSQIVGAHPGLLGQVRGIGLSGHMHGAVLLDAADNVLRPCIMWNDGRAAQECADLTARADFEGVGGNLVMAGFTAPKLLWVQRHEPEMFRKISCVLLPKDYVRLWLTGDHVAEMSDAAGTLWLDVGGRAWSPALLEATGLTEAQMPRLVEGTEASSRLRAELCRSWGFAPDTIVAGGAGDNAAAACGMGIVEDGAFVSLGTSGVVFAPTKTFRPNTKQGVHSFCHAVPGTWHQMGVILAAASCLDWLARIMGRDVAAMLTLLPERIDGPSPVRFLPYLTGVRTPHNDPMAQASFHGMTAQTDGADLVQAVLEGVGFALKDCVDALAAAGTTIDQAYAVGGGSRARIWLQIIADICDVTLLIPERGEYGAAFGAARLAQAAVAGGYDPSLFGKPAVAQVIQPDAGRSAAYAEAHRQWRRLYADA</sequence>
<feature type="domain" description="Carbohydrate kinase FGGY C-terminal" evidence="12">
    <location>
        <begin position="251"/>
        <end position="435"/>
    </location>
</feature>
<comment type="caution">
    <text evidence="13">The sequence shown here is derived from an EMBL/GenBank/DDBJ whole genome shotgun (WGS) entry which is preliminary data.</text>
</comment>
<evidence type="ECO:0000256" key="3">
    <source>
        <dbReference type="ARBA" id="ARBA00022679"/>
    </source>
</evidence>
<accession>A0A316GG80</accession>
<evidence type="ECO:0000256" key="9">
    <source>
        <dbReference type="RuleBase" id="RU003733"/>
    </source>
</evidence>
<feature type="domain" description="Carbohydrate kinase FGGY N-terminal" evidence="11">
    <location>
        <begin position="1"/>
        <end position="242"/>
    </location>
</feature>
<evidence type="ECO:0000256" key="4">
    <source>
        <dbReference type="ARBA" id="ARBA00022741"/>
    </source>
</evidence>